<proteinExistence type="predicted"/>
<dbReference type="SMART" id="SM00460">
    <property type="entry name" value="TGc"/>
    <property type="match status" value="1"/>
</dbReference>
<name>A0A1B2EIL6_9HYPH</name>
<dbReference type="OrthoDB" id="5438043at2"/>
<gene>
    <name evidence="2" type="ORF">BB934_16805</name>
</gene>
<dbReference type="KEGG" id="moc:BB934_16805"/>
<dbReference type="AlphaFoldDB" id="A0A1B2EIL6"/>
<dbReference type="Gene3D" id="3.10.620.30">
    <property type="match status" value="1"/>
</dbReference>
<dbReference type="PANTHER" id="PTHR33490:SF12">
    <property type="entry name" value="BLL5557 PROTEIN"/>
    <property type="match status" value="1"/>
</dbReference>
<accession>A0A1B2EIL6</accession>
<dbReference type="InterPro" id="IPR002931">
    <property type="entry name" value="Transglutaminase-like"/>
</dbReference>
<organism evidence="2">
    <name type="scientific">Microvirga ossetica</name>
    <dbReference type="NCBI Taxonomy" id="1882682"/>
    <lineage>
        <taxon>Bacteria</taxon>
        <taxon>Pseudomonadati</taxon>
        <taxon>Pseudomonadota</taxon>
        <taxon>Alphaproteobacteria</taxon>
        <taxon>Hyphomicrobiales</taxon>
        <taxon>Methylobacteriaceae</taxon>
        <taxon>Microvirga</taxon>
    </lineage>
</organism>
<evidence type="ECO:0000259" key="1">
    <source>
        <dbReference type="SMART" id="SM00460"/>
    </source>
</evidence>
<dbReference type="InterPro" id="IPR038765">
    <property type="entry name" value="Papain-like_cys_pep_sf"/>
</dbReference>
<dbReference type="PANTHER" id="PTHR33490">
    <property type="entry name" value="BLR5614 PROTEIN-RELATED"/>
    <property type="match status" value="1"/>
</dbReference>
<feature type="domain" description="Transglutaminase-like" evidence="1">
    <location>
        <begin position="161"/>
        <end position="227"/>
    </location>
</feature>
<dbReference type="Pfam" id="PF01841">
    <property type="entry name" value="Transglut_core"/>
    <property type="match status" value="1"/>
</dbReference>
<dbReference type="RefSeq" id="WP_099510699.1">
    <property type="nucleotide sequence ID" value="NZ_CP016616.1"/>
</dbReference>
<reference evidence="2" key="1">
    <citation type="submission" date="2016-07" db="EMBL/GenBank/DDBJ databases">
        <title>Microvirga ossetica sp. nov. a new species of rhizobia isolated from root nodules of the legume species Vicia alpestris Steven originated from North Ossetia region in the Caucasus.</title>
        <authorList>
            <person name="Safronova V.I."/>
            <person name="Kuznetsova I.G."/>
            <person name="Sazanova A.L."/>
            <person name="Belimov A."/>
            <person name="Andronov E."/>
            <person name="Osledkin Y.S."/>
            <person name="Onishchuk O.P."/>
            <person name="Kurchak O.N."/>
            <person name="Shaposhnikov A.I."/>
            <person name="Willems A."/>
            <person name="Tikhonovich I.A."/>
        </authorList>
    </citation>
    <scope>NUCLEOTIDE SEQUENCE [LARGE SCALE GENOMIC DNA]</scope>
    <source>
        <strain evidence="2">V5/3M</strain>
    </source>
</reference>
<dbReference type="SUPFAM" id="SSF54001">
    <property type="entry name" value="Cysteine proteinases"/>
    <property type="match status" value="1"/>
</dbReference>
<dbReference type="EMBL" id="CP016616">
    <property type="protein sequence ID" value="ANY79682.1"/>
    <property type="molecule type" value="Genomic_DNA"/>
</dbReference>
<evidence type="ECO:0000313" key="2">
    <source>
        <dbReference type="EMBL" id="ANY79682.1"/>
    </source>
</evidence>
<protein>
    <submittedName>
        <fullName evidence="2">Transglutaminase</fullName>
    </submittedName>
</protein>
<dbReference type="Gene3D" id="2.60.40.2250">
    <property type="match status" value="1"/>
</dbReference>
<sequence>MKIQAGYRIAFECPQPTPMLLMLNVHPSRMPDLITPDDLVCDPPVEHRQYRDVFGNVCTRLLAPAGRLEVSADFLIRDSGLADPIVPDAVQQPVEELPDDVIVYLLGSRYCETDRLSDTAWQLFGGIEGGWARVQAICDYVYDRITFNYQDACATRTAWQGHNDQVGVCRDFAHLAITLCRCMNIPARYCTGYLGDIGIPPVDYPMDFSAWFEAYLDGRWYTFDARHNTPRIGRILMATGRDATDVAISTSFGPSSLADFSVTTDEFHNASE</sequence>